<reference evidence="3" key="3">
    <citation type="submission" date="2023-05" db="EMBL/GenBank/DDBJ databases">
        <authorList>
            <person name="Smith C.H."/>
        </authorList>
    </citation>
    <scope>NUCLEOTIDE SEQUENCE</scope>
    <source>
        <strain evidence="3">CHS0354</strain>
        <tissue evidence="3">Mantle</tissue>
    </source>
</reference>
<sequence length="799" mass="90100">MGCSASHSSGSLIKERSISNLSTPLRHSNGDMHVGSSASNPLGDPVNSISSVPMTHSKGVMDIGCSTSLPVGSPINEGANSTPSPPPANINGHIEEERSPSPLLQQPVDVKISNVTTQPSDTQKQTENEKTSDLEKQVDDFGWLDGKEREKKELTDKEIQRRKDGLFRILNTAITNIHHLLCSENAEEKWKEVLVKQFFFISNFVGFIRRIGPLPVDVVNKYSNEAGQKLSLTKSVCLVCKVVTTGWQKCAKRQGDKAIEQPSEVTLAAFSILWNFSDCSPEVTYNIVEDSCFLNTVREILTSYQVERINGAEMSEAESKMVGASLSIIHNLSKVDENVTPLRDKDFVAIVSPYLDSKTEQDRFKTLASLANLIDEKESEILQGKDDLLKMFLETLQKALQTIDHTCLVNSETWSAWESTLTIHRLARNHANKTLLVQMGCLRPLVELAQIGTVEETREAVGAIWFLAFDKGNQTKILEDKELNIVEMLIRLKEKWEDKTIQEAADGTMWLLRGQLQNNDKYKGKVKLYSNWDKVRAAVKQQSKLGVIGTKSKKGHIMISYNWSHQHVLIQIRDELKANGYSVWMDIDNMGGSTLQAMAEAVEMAHVVLICMSQKYKNSNNCKKEAEYAYQLQKKVVPLKMENDYKPNGWLGFIVGAELFYDFSGKYDFKVKFKELLKRIAVLFCEEGSETNYVTIIKETYEDTVDAGPVSIMPRSVARVNHKSSLASLREWTQKQVSDWLDQYHLSKEVFGHLTGNDLAALVRMKDQASEYFYRCLEKKLKIESLSTMDKFIEALEHI</sequence>
<evidence type="ECO:0000259" key="2">
    <source>
        <dbReference type="Pfam" id="PF13676"/>
    </source>
</evidence>
<dbReference type="InterPro" id="IPR000157">
    <property type="entry name" value="TIR_dom"/>
</dbReference>
<dbReference type="InterPro" id="IPR016024">
    <property type="entry name" value="ARM-type_fold"/>
</dbReference>
<gene>
    <name evidence="3" type="ORF">CHS0354_010175</name>
</gene>
<reference evidence="3" key="2">
    <citation type="journal article" date="2021" name="Genome Biol. Evol.">
        <title>Developing a high-quality reference genome for a parasitic bivalve with doubly uniparental inheritance (Bivalvia: Unionida).</title>
        <authorList>
            <person name="Smith C.H."/>
        </authorList>
    </citation>
    <scope>NUCLEOTIDE SEQUENCE</scope>
    <source>
        <strain evidence="3">CHS0354</strain>
        <tissue evidence="3">Mantle</tissue>
    </source>
</reference>
<dbReference type="AlphaFoldDB" id="A0AAE0VN51"/>
<feature type="compositionally biased region" description="Basic and acidic residues" evidence="1">
    <location>
        <begin position="124"/>
        <end position="136"/>
    </location>
</feature>
<dbReference type="Proteomes" id="UP001195483">
    <property type="component" value="Unassembled WGS sequence"/>
</dbReference>
<protein>
    <recommendedName>
        <fullName evidence="2">TIR domain-containing protein</fullName>
    </recommendedName>
</protein>
<feature type="region of interest" description="Disordered" evidence="1">
    <location>
        <begin position="114"/>
        <end position="136"/>
    </location>
</feature>
<dbReference type="Pfam" id="PF13676">
    <property type="entry name" value="TIR_2"/>
    <property type="match status" value="1"/>
</dbReference>
<dbReference type="GO" id="GO:0007165">
    <property type="term" value="P:signal transduction"/>
    <property type="evidence" value="ECO:0007669"/>
    <property type="project" value="InterPro"/>
</dbReference>
<dbReference type="Gene3D" id="1.25.10.10">
    <property type="entry name" value="Leucine-rich Repeat Variant"/>
    <property type="match status" value="1"/>
</dbReference>
<reference evidence="3" key="1">
    <citation type="journal article" date="2021" name="Genome Biol. Evol.">
        <title>A High-Quality Reference Genome for a Parasitic Bivalve with Doubly Uniparental Inheritance (Bivalvia: Unionida).</title>
        <authorList>
            <person name="Smith C.H."/>
        </authorList>
    </citation>
    <scope>NUCLEOTIDE SEQUENCE</scope>
    <source>
        <strain evidence="3">CHS0354</strain>
    </source>
</reference>
<dbReference type="EMBL" id="JAEAOA010000639">
    <property type="protein sequence ID" value="KAK3584398.1"/>
    <property type="molecule type" value="Genomic_DNA"/>
</dbReference>
<feature type="compositionally biased region" description="Polar residues" evidence="1">
    <location>
        <begin position="114"/>
        <end position="123"/>
    </location>
</feature>
<dbReference type="PANTHER" id="PTHR46270">
    <property type="entry name" value="ARMADILLO-TYPE FOLD-RELATED"/>
    <property type="match status" value="1"/>
</dbReference>
<feature type="region of interest" description="Disordered" evidence="1">
    <location>
        <begin position="64"/>
        <end position="95"/>
    </location>
</feature>
<evidence type="ECO:0000313" key="3">
    <source>
        <dbReference type="EMBL" id="KAK3584398.1"/>
    </source>
</evidence>
<dbReference type="PANTHER" id="PTHR46270:SF2">
    <property type="entry name" value="TIR DOMAIN-CONTAINING PROTEIN"/>
    <property type="match status" value="1"/>
</dbReference>
<dbReference type="InterPro" id="IPR011989">
    <property type="entry name" value="ARM-like"/>
</dbReference>
<dbReference type="SMART" id="SM00185">
    <property type="entry name" value="ARM"/>
    <property type="match status" value="1"/>
</dbReference>
<evidence type="ECO:0000313" key="4">
    <source>
        <dbReference type="Proteomes" id="UP001195483"/>
    </source>
</evidence>
<proteinExistence type="predicted"/>
<dbReference type="SUPFAM" id="SSF48371">
    <property type="entry name" value="ARM repeat"/>
    <property type="match status" value="1"/>
</dbReference>
<dbReference type="Gene3D" id="3.40.50.10140">
    <property type="entry name" value="Toll/interleukin-1 receptor homology (TIR) domain"/>
    <property type="match status" value="1"/>
</dbReference>
<keyword evidence="4" id="KW-1185">Reference proteome</keyword>
<dbReference type="InterPro" id="IPR035897">
    <property type="entry name" value="Toll_tir_struct_dom_sf"/>
</dbReference>
<organism evidence="3 4">
    <name type="scientific">Potamilus streckersoni</name>
    <dbReference type="NCBI Taxonomy" id="2493646"/>
    <lineage>
        <taxon>Eukaryota</taxon>
        <taxon>Metazoa</taxon>
        <taxon>Spiralia</taxon>
        <taxon>Lophotrochozoa</taxon>
        <taxon>Mollusca</taxon>
        <taxon>Bivalvia</taxon>
        <taxon>Autobranchia</taxon>
        <taxon>Heteroconchia</taxon>
        <taxon>Palaeoheterodonta</taxon>
        <taxon>Unionida</taxon>
        <taxon>Unionoidea</taxon>
        <taxon>Unionidae</taxon>
        <taxon>Ambleminae</taxon>
        <taxon>Lampsilini</taxon>
        <taxon>Potamilus</taxon>
    </lineage>
</organism>
<comment type="caution">
    <text evidence="3">The sequence shown here is derived from an EMBL/GenBank/DDBJ whole genome shotgun (WGS) entry which is preliminary data.</text>
</comment>
<name>A0AAE0VN51_9BIVA</name>
<feature type="region of interest" description="Disordered" evidence="1">
    <location>
        <begin position="22"/>
        <end position="48"/>
    </location>
</feature>
<evidence type="ECO:0000256" key="1">
    <source>
        <dbReference type="SAM" id="MobiDB-lite"/>
    </source>
</evidence>
<dbReference type="SUPFAM" id="SSF52200">
    <property type="entry name" value="Toll/Interleukin receptor TIR domain"/>
    <property type="match status" value="1"/>
</dbReference>
<accession>A0AAE0VN51</accession>
<feature type="domain" description="TIR" evidence="2">
    <location>
        <begin position="557"/>
        <end position="676"/>
    </location>
</feature>
<dbReference type="InterPro" id="IPR000225">
    <property type="entry name" value="Armadillo"/>
</dbReference>